<gene>
    <name evidence="7" type="ORF">Esi_0093_0024</name>
</gene>
<keyword evidence="2" id="KW-0238">DNA-binding</keyword>
<keyword evidence="8" id="KW-1185">Reference proteome</keyword>
<evidence type="ECO:0000256" key="4">
    <source>
        <dbReference type="ARBA" id="ARBA00023242"/>
    </source>
</evidence>
<dbReference type="GO" id="GO:0008270">
    <property type="term" value="F:zinc ion binding"/>
    <property type="evidence" value="ECO:0007669"/>
    <property type="project" value="InterPro"/>
</dbReference>
<dbReference type="Proteomes" id="UP000002630">
    <property type="component" value="Linkage Group LG32"/>
</dbReference>
<reference evidence="7 8" key="1">
    <citation type="journal article" date="2010" name="Nature">
        <title>The Ectocarpus genome and the independent evolution of multicellularity in brown algae.</title>
        <authorList>
            <person name="Cock J.M."/>
            <person name="Sterck L."/>
            <person name="Rouze P."/>
            <person name="Scornet D."/>
            <person name="Allen A.E."/>
            <person name="Amoutzias G."/>
            <person name="Anthouard V."/>
            <person name="Artiguenave F."/>
            <person name="Aury J.M."/>
            <person name="Badger J.H."/>
            <person name="Beszteri B."/>
            <person name="Billiau K."/>
            <person name="Bonnet E."/>
            <person name="Bothwell J.H."/>
            <person name="Bowler C."/>
            <person name="Boyen C."/>
            <person name="Brownlee C."/>
            <person name="Carrano C.J."/>
            <person name="Charrier B."/>
            <person name="Cho G.Y."/>
            <person name="Coelho S.M."/>
            <person name="Collen J."/>
            <person name="Corre E."/>
            <person name="Da Silva C."/>
            <person name="Delage L."/>
            <person name="Delaroque N."/>
            <person name="Dittami S.M."/>
            <person name="Doulbeau S."/>
            <person name="Elias M."/>
            <person name="Farnham G."/>
            <person name="Gachon C.M."/>
            <person name="Gschloessl B."/>
            <person name="Heesch S."/>
            <person name="Jabbari K."/>
            <person name="Jubin C."/>
            <person name="Kawai H."/>
            <person name="Kimura K."/>
            <person name="Kloareg B."/>
            <person name="Kupper F.C."/>
            <person name="Lang D."/>
            <person name="Le Bail A."/>
            <person name="Leblanc C."/>
            <person name="Lerouge P."/>
            <person name="Lohr M."/>
            <person name="Lopez P.J."/>
            <person name="Martens C."/>
            <person name="Maumus F."/>
            <person name="Michel G."/>
            <person name="Miranda-Saavedra D."/>
            <person name="Morales J."/>
            <person name="Moreau H."/>
            <person name="Motomura T."/>
            <person name="Nagasato C."/>
            <person name="Napoli C.A."/>
            <person name="Nelson D.R."/>
            <person name="Nyvall-Collen P."/>
            <person name="Peters A.F."/>
            <person name="Pommier C."/>
            <person name="Potin P."/>
            <person name="Poulain J."/>
            <person name="Quesneville H."/>
            <person name="Read B."/>
            <person name="Rensing S.A."/>
            <person name="Ritter A."/>
            <person name="Rousvoal S."/>
            <person name="Samanta M."/>
            <person name="Samson G."/>
            <person name="Schroeder D.C."/>
            <person name="Segurens B."/>
            <person name="Strittmatter M."/>
            <person name="Tonon T."/>
            <person name="Tregear J.W."/>
            <person name="Valentin K."/>
            <person name="von Dassow P."/>
            <person name="Yamagishi T."/>
            <person name="Van de Peer Y."/>
            <person name="Wincker P."/>
        </authorList>
    </citation>
    <scope>NUCLEOTIDE SEQUENCE [LARGE SCALE GENOMIC DNA]</scope>
    <source>
        <strain evidence="8">Ec32 / CCAP1310/4</strain>
    </source>
</reference>
<keyword evidence="3" id="KW-0804">Transcription</keyword>
<evidence type="ECO:0000259" key="6">
    <source>
        <dbReference type="PROSITE" id="PS50048"/>
    </source>
</evidence>
<feature type="compositionally biased region" description="Low complexity" evidence="5">
    <location>
        <begin position="62"/>
        <end position="72"/>
    </location>
</feature>
<evidence type="ECO:0000313" key="7">
    <source>
        <dbReference type="EMBL" id="CBN75403.1"/>
    </source>
</evidence>
<feature type="region of interest" description="Disordered" evidence="5">
    <location>
        <begin position="299"/>
        <end position="345"/>
    </location>
</feature>
<dbReference type="SMART" id="SM00066">
    <property type="entry name" value="GAL4"/>
    <property type="match status" value="1"/>
</dbReference>
<keyword evidence="1" id="KW-0805">Transcription regulation</keyword>
<organism evidence="7 8">
    <name type="scientific">Ectocarpus siliculosus</name>
    <name type="common">Brown alga</name>
    <name type="synonym">Conferva siliculosa</name>
    <dbReference type="NCBI Taxonomy" id="2880"/>
    <lineage>
        <taxon>Eukaryota</taxon>
        <taxon>Sar</taxon>
        <taxon>Stramenopiles</taxon>
        <taxon>Ochrophyta</taxon>
        <taxon>PX clade</taxon>
        <taxon>Phaeophyceae</taxon>
        <taxon>Ectocarpales</taxon>
        <taxon>Ectocarpaceae</taxon>
        <taxon>Ectocarpus</taxon>
    </lineage>
</organism>
<dbReference type="EMBL" id="FN649757">
    <property type="protein sequence ID" value="CBN75403.1"/>
    <property type="molecule type" value="Genomic_DNA"/>
</dbReference>
<keyword evidence="4" id="KW-0539">Nucleus</keyword>
<dbReference type="EMBL" id="FN649171">
    <property type="protein sequence ID" value="CBN75403.1"/>
    <property type="molecule type" value="Genomic_DNA"/>
</dbReference>
<evidence type="ECO:0000256" key="2">
    <source>
        <dbReference type="ARBA" id="ARBA00023125"/>
    </source>
</evidence>
<dbReference type="InParanoid" id="D8LU13"/>
<dbReference type="PROSITE" id="PS50048">
    <property type="entry name" value="ZN2_CY6_FUNGAL_2"/>
    <property type="match status" value="1"/>
</dbReference>
<dbReference type="PANTHER" id="PTHR47424:SF3">
    <property type="entry name" value="REGULATORY PROTEIN GAL4"/>
    <property type="match status" value="1"/>
</dbReference>
<dbReference type="Gene3D" id="4.10.240.10">
    <property type="entry name" value="Zn(2)-C6 fungal-type DNA-binding domain"/>
    <property type="match status" value="1"/>
</dbReference>
<protein>
    <recommendedName>
        <fullName evidence="6">Zn(2)-C6 fungal-type domain-containing protein</fullName>
    </recommendedName>
</protein>
<dbReference type="InterPro" id="IPR036864">
    <property type="entry name" value="Zn2-C6_fun-type_DNA-bd_sf"/>
</dbReference>
<dbReference type="GO" id="GO:0003677">
    <property type="term" value="F:DNA binding"/>
    <property type="evidence" value="ECO:0007669"/>
    <property type="project" value="UniProtKB-KW"/>
</dbReference>
<dbReference type="OrthoDB" id="2123952at2759"/>
<feature type="compositionally biased region" description="Basic and acidic residues" evidence="5">
    <location>
        <begin position="75"/>
        <end position="85"/>
    </location>
</feature>
<proteinExistence type="predicted"/>
<evidence type="ECO:0000256" key="1">
    <source>
        <dbReference type="ARBA" id="ARBA00023015"/>
    </source>
</evidence>
<evidence type="ECO:0000313" key="8">
    <source>
        <dbReference type="Proteomes" id="UP000002630"/>
    </source>
</evidence>
<dbReference type="InterPro" id="IPR051127">
    <property type="entry name" value="Fungal_SecMet_Regulators"/>
</dbReference>
<dbReference type="Pfam" id="PF00172">
    <property type="entry name" value="Zn_clus"/>
    <property type="match status" value="1"/>
</dbReference>
<feature type="region of interest" description="Disordered" evidence="5">
    <location>
        <begin position="57"/>
        <end position="91"/>
    </location>
</feature>
<feature type="domain" description="Zn(2)-C6 fungal-type" evidence="6">
    <location>
        <begin position="26"/>
        <end position="55"/>
    </location>
</feature>
<accession>D8LU13</accession>
<dbReference type="SUPFAM" id="SSF57701">
    <property type="entry name" value="Zn2/Cys6 DNA-binding domain"/>
    <property type="match status" value="1"/>
</dbReference>
<dbReference type="AlphaFoldDB" id="D8LU13"/>
<dbReference type="PANTHER" id="PTHR47424">
    <property type="entry name" value="REGULATORY PROTEIN GAL4"/>
    <property type="match status" value="1"/>
</dbReference>
<sequence length="459" mass="49849">MTLYFGNSDGRKETCLPPTLPGMRRSCSECGRKKKSCDGRRPCGRCVRTGSNCTYSKRRWHLPQPHGQQHQPRPSRRDRTHRKEVLLQSSPPEALVSSARLPLKRLRLSASPAVGLVGMQESAFLSDFFGCVGFLPLTTRSTIREAMVQIMATPATLQRPAVGGGCDEEALFDAIARGEDLINASEGHQHPMNPRSCTFWCAIALGALAKGSPFESVAKYSQLAHEALAKSKSGPADAEVAKAWAMLAYLHGFMGDLERHQEYKAVSESLFRSSIDRGSTDNLPVGFAEVVSFTAFDDPCGGQRQRKSSSAEEQGMPQLNEAVTEAQERSTTTGESPCKAERDGRLEGARPFHDALLPKDISTAMVAVLESGGCPNFEPLERAVDRNLAFTKAAKGDVHATLERIGRCVEVYERYPGVCRDTMGADCAFMFRGTTSTSFTMFSHTPISSSCGSGVGLLG</sequence>
<name>D8LU13_ECTSI</name>
<evidence type="ECO:0000256" key="3">
    <source>
        <dbReference type="ARBA" id="ARBA00023163"/>
    </source>
</evidence>
<dbReference type="CDD" id="cd00067">
    <property type="entry name" value="GAL4"/>
    <property type="match status" value="1"/>
</dbReference>
<evidence type="ECO:0000256" key="5">
    <source>
        <dbReference type="SAM" id="MobiDB-lite"/>
    </source>
</evidence>
<dbReference type="InterPro" id="IPR001138">
    <property type="entry name" value="Zn2Cys6_DnaBD"/>
</dbReference>
<dbReference type="GO" id="GO:0000981">
    <property type="term" value="F:DNA-binding transcription factor activity, RNA polymerase II-specific"/>
    <property type="evidence" value="ECO:0007669"/>
    <property type="project" value="InterPro"/>
</dbReference>